<proteinExistence type="predicted"/>
<keyword evidence="1" id="KW-0812">Transmembrane</keyword>
<keyword evidence="1" id="KW-1133">Transmembrane helix</keyword>
<reference evidence="2" key="1">
    <citation type="submission" date="2021-02" db="EMBL/GenBank/DDBJ databases">
        <title>Genome sequence Cadophora malorum strain M34.</title>
        <authorList>
            <person name="Stefanovic E."/>
            <person name="Vu D."/>
            <person name="Scully C."/>
            <person name="Dijksterhuis J."/>
            <person name="Roader J."/>
            <person name="Houbraken J."/>
        </authorList>
    </citation>
    <scope>NUCLEOTIDE SEQUENCE</scope>
    <source>
        <strain evidence="2">M34</strain>
    </source>
</reference>
<dbReference type="EMBL" id="JAFJYH010000513">
    <property type="protein sequence ID" value="KAG4411153.1"/>
    <property type="molecule type" value="Genomic_DNA"/>
</dbReference>
<accession>A0A8H7T2M1</accession>
<keyword evidence="3" id="KW-1185">Reference proteome</keyword>
<keyword evidence="1" id="KW-0472">Membrane</keyword>
<evidence type="ECO:0000313" key="2">
    <source>
        <dbReference type="EMBL" id="KAG4411153.1"/>
    </source>
</evidence>
<evidence type="ECO:0000313" key="3">
    <source>
        <dbReference type="Proteomes" id="UP000664132"/>
    </source>
</evidence>
<comment type="caution">
    <text evidence="2">The sequence shown here is derived from an EMBL/GenBank/DDBJ whole genome shotgun (WGS) entry which is preliminary data.</text>
</comment>
<organism evidence="2 3">
    <name type="scientific">Cadophora malorum</name>
    <dbReference type="NCBI Taxonomy" id="108018"/>
    <lineage>
        <taxon>Eukaryota</taxon>
        <taxon>Fungi</taxon>
        <taxon>Dikarya</taxon>
        <taxon>Ascomycota</taxon>
        <taxon>Pezizomycotina</taxon>
        <taxon>Leotiomycetes</taxon>
        <taxon>Helotiales</taxon>
        <taxon>Ploettnerulaceae</taxon>
        <taxon>Cadophora</taxon>
    </lineage>
</organism>
<feature type="transmembrane region" description="Helical" evidence="1">
    <location>
        <begin position="241"/>
        <end position="264"/>
    </location>
</feature>
<name>A0A8H7T2M1_9HELO</name>
<sequence>MADLTEKVHEVHCSTSILSVEIHYNGSILVKDTPDGKAMAFIRSKAKEKMKTSPRPSRRRVFLVSIPFQSYGGIFTGTPMMNLQRQHGPWPLLEDNVHILRYWILCIVNDDGDSPPSRAQLLDADYFDCPQEPLLRGPSSFDRTMMFKLPGGIVETIEAIQELGKTSWSNEAVERERDKLSGLWGTYYAILWNSQQFGIRLAYLTLQQNFLLHGRTILQRLLVRLKNSTADFTKARDAGCMVAFLAFGMASMGIGAFGAWSTVVGSSQRHFCKKITVLARIEDLKESFPRLADI</sequence>
<dbReference type="AlphaFoldDB" id="A0A8H7T2M1"/>
<dbReference type="OrthoDB" id="10475424at2759"/>
<protein>
    <submittedName>
        <fullName evidence="2">Uncharacterized protein</fullName>
    </submittedName>
</protein>
<dbReference type="Proteomes" id="UP000664132">
    <property type="component" value="Unassembled WGS sequence"/>
</dbReference>
<evidence type="ECO:0000256" key="1">
    <source>
        <dbReference type="SAM" id="Phobius"/>
    </source>
</evidence>
<gene>
    <name evidence="2" type="ORF">IFR04_015709</name>
</gene>